<accession>A0ABQ5UXR0</accession>
<keyword evidence="2" id="KW-1185">Reference proteome</keyword>
<reference evidence="1" key="1">
    <citation type="journal article" date="2014" name="Int. J. Syst. Evol. Microbiol.">
        <title>Complete genome of a new Firmicutes species belonging to the dominant human colonic microbiota ('Ruminococcus bicirculans') reveals two chromosomes and a selective capacity to utilize plant glucans.</title>
        <authorList>
            <consortium name="NISC Comparative Sequencing Program"/>
            <person name="Wegmann U."/>
            <person name="Louis P."/>
            <person name="Goesmann A."/>
            <person name="Henrissat B."/>
            <person name="Duncan S.H."/>
            <person name="Flint H.J."/>
        </authorList>
    </citation>
    <scope>NUCLEOTIDE SEQUENCE</scope>
    <source>
        <strain evidence="1">NBRC 107169</strain>
    </source>
</reference>
<protein>
    <submittedName>
        <fullName evidence="1">Alpha/beta hydrolase</fullName>
    </submittedName>
</protein>
<organism evidence="1 2">
    <name type="scientific">Maritalea porphyrae</name>
    <dbReference type="NCBI Taxonomy" id="880732"/>
    <lineage>
        <taxon>Bacteria</taxon>
        <taxon>Pseudomonadati</taxon>
        <taxon>Pseudomonadota</taxon>
        <taxon>Alphaproteobacteria</taxon>
        <taxon>Hyphomicrobiales</taxon>
        <taxon>Devosiaceae</taxon>
        <taxon>Maritalea</taxon>
    </lineage>
</organism>
<evidence type="ECO:0000313" key="2">
    <source>
        <dbReference type="Proteomes" id="UP001161405"/>
    </source>
</evidence>
<dbReference type="Gene3D" id="3.40.50.1820">
    <property type="entry name" value="alpha/beta hydrolase"/>
    <property type="match status" value="1"/>
</dbReference>
<dbReference type="InterPro" id="IPR010662">
    <property type="entry name" value="RBBP9/YdeN"/>
</dbReference>
<proteinExistence type="predicted"/>
<comment type="caution">
    <text evidence="1">The sequence shown here is derived from an EMBL/GenBank/DDBJ whole genome shotgun (WGS) entry which is preliminary data.</text>
</comment>
<name>A0ABQ5UXR0_9HYPH</name>
<sequence length="196" mass="21067">MLASIAQIVHLRHMKIADADILIIPGYQGSPKGHWQHGWAQKMPTAQIVEQDNWDKPDLQSWVENVHQAVLMSTRPVVFVGHSLGVTTIAHVAERLTDSKVAGALLVAAPDLDQKKGIPKQIKGFAPIPHNPLPFPSSFIASANDPFCSVEAAAEMASAWGSAFNVPGELGHVNPASGFGAWPEGLMAFANLMKKL</sequence>
<dbReference type="SUPFAM" id="SSF53474">
    <property type="entry name" value="alpha/beta-Hydrolases"/>
    <property type="match status" value="1"/>
</dbReference>
<dbReference type="GO" id="GO:0016787">
    <property type="term" value="F:hydrolase activity"/>
    <property type="evidence" value="ECO:0007669"/>
    <property type="project" value="UniProtKB-KW"/>
</dbReference>
<evidence type="ECO:0000313" key="1">
    <source>
        <dbReference type="EMBL" id="GLQ18772.1"/>
    </source>
</evidence>
<dbReference type="EMBL" id="BSNI01000002">
    <property type="protein sequence ID" value="GLQ18772.1"/>
    <property type="molecule type" value="Genomic_DNA"/>
</dbReference>
<keyword evidence="1" id="KW-0378">Hydrolase</keyword>
<dbReference type="InterPro" id="IPR029058">
    <property type="entry name" value="AB_hydrolase_fold"/>
</dbReference>
<gene>
    <name evidence="1" type="ORF">GCM10007879_30210</name>
</gene>
<reference evidence="1" key="2">
    <citation type="submission" date="2023-01" db="EMBL/GenBank/DDBJ databases">
        <title>Draft genome sequence of Maritalea porphyrae strain NBRC 107169.</title>
        <authorList>
            <person name="Sun Q."/>
            <person name="Mori K."/>
        </authorList>
    </citation>
    <scope>NUCLEOTIDE SEQUENCE</scope>
    <source>
        <strain evidence="1">NBRC 107169</strain>
    </source>
</reference>
<dbReference type="Proteomes" id="UP001161405">
    <property type="component" value="Unassembled WGS sequence"/>
</dbReference>
<dbReference type="Pfam" id="PF06821">
    <property type="entry name" value="Ser_hydrolase"/>
    <property type="match status" value="1"/>
</dbReference>